<feature type="domain" description="25S rRNA (uridine-N(3))-methyltransferase BMT5-like" evidence="2">
    <location>
        <begin position="137"/>
        <end position="189"/>
    </location>
</feature>
<evidence type="ECO:0000256" key="1">
    <source>
        <dbReference type="SAM" id="MobiDB-lite"/>
    </source>
</evidence>
<dbReference type="Proteomes" id="UP000266841">
    <property type="component" value="Unassembled WGS sequence"/>
</dbReference>
<dbReference type="GO" id="GO:0070042">
    <property type="term" value="F:rRNA (uridine-N3-)-methyltransferase activity"/>
    <property type="evidence" value="ECO:0007669"/>
    <property type="project" value="InterPro"/>
</dbReference>
<reference evidence="3 4" key="1">
    <citation type="journal article" date="2012" name="Genome Biol.">
        <title>Genome and low-iron response of an oceanic diatom adapted to chronic iron limitation.</title>
        <authorList>
            <person name="Lommer M."/>
            <person name="Specht M."/>
            <person name="Roy A.S."/>
            <person name="Kraemer L."/>
            <person name="Andreson R."/>
            <person name="Gutowska M.A."/>
            <person name="Wolf J."/>
            <person name="Bergner S.V."/>
            <person name="Schilhabel M.B."/>
            <person name="Klostermeier U.C."/>
            <person name="Beiko R.G."/>
            <person name="Rosenstiel P."/>
            <person name="Hippler M."/>
            <person name="Laroche J."/>
        </authorList>
    </citation>
    <scope>NUCLEOTIDE SEQUENCE [LARGE SCALE GENOMIC DNA]</scope>
    <source>
        <strain evidence="3 4">CCMP1005</strain>
    </source>
</reference>
<comment type="caution">
    <text evidence="3">The sequence shown here is derived from an EMBL/GenBank/DDBJ whole genome shotgun (WGS) entry which is preliminary data.</text>
</comment>
<feature type="region of interest" description="Disordered" evidence="1">
    <location>
        <begin position="186"/>
        <end position="233"/>
    </location>
</feature>
<keyword evidence="4" id="KW-1185">Reference proteome</keyword>
<evidence type="ECO:0000313" key="4">
    <source>
        <dbReference type="Proteomes" id="UP000266841"/>
    </source>
</evidence>
<dbReference type="OrthoDB" id="273345at2759"/>
<evidence type="ECO:0000259" key="2">
    <source>
        <dbReference type="Pfam" id="PF10354"/>
    </source>
</evidence>
<dbReference type="Pfam" id="PF10354">
    <property type="entry name" value="BMT5-like"/>
    <property type="match status" value="1"/>
</dbReference>
<organism evidence="3 4">
    <name type="scientific">Thalassiosira oceanica</name>
    <name type="common">Marine diatom</name>
    <dbReference type="NCBI Taxonomy" id="159749"/>
    <lineage>
        <taxon>Eukaryota</taxon>
        <taxon>Sar</taxon>
        <taxon>Stramenopiles</taxon>
        <taxon>Ochrophyta</taxon>
        <taxon>Bacillariophyta</taxon>
        <taxon>Coscinodiscophyceae</taxon>
        <taxon>Thalassiosirophycidae</taxon>
        <taxon>Thalassiosirales</taxon>
        <taxon>Thalassiosiraceae</taxon>
        <taxon>Thalassiosira</taxon>
    </lineage>
</organism>
<feature type="compositionally biased region" description="Basic and acidic residues" evidence="1">
    <location>
        <begin position="251"/>
        <end position="263"/>
    </location>
</feature>
<proteinExistence type="predicted"/>
<feature type="region of interest" description="Disordered" evidence="1">
    <location>
        <begin position="245"/>
        <end position="299"/>
    </location>
</feature>
<sequence length="299" mass="32218">SWSFEDRDDTNSSAASLSELYVRSRSYPSSDRTVAMPDPMPPRPACDDGKRAACGRGCHCGDTGPDNANCRLEFESCGSGRPDKCRSKIQDWGDAVILLKRKGTACCGNSPWMCGRGCPEAEESPPQPSSSAAMDVLTVGDGDLSFSLALQRAYPAALRVHPSTLVATREELVSTYPDSARVVDELERPDKRRTAERQVRSGALQSPAPWRPLAGGGRRGGTRGPAPRPPGALLSFRKVGAQSWRRRPRLPVRDPAEFVEGARGRGTVRPGRRGRGGHGRPGGALDLRREEPMRCAGNG</sequence>
<protein>
    <recommendedName>
        <fullName evidence="2">25S rRNA (uridine-N(3))-methyltransferase BMT5-like domain-containing protein</fullName>
    </recommendedName>
</protein>
<dbReference type="InterPro" id="IPR019446">
    <property type="entry name" value="BMT5-like"/>
</dbReference>
<gene>
    <name evidence="3" type="ORF">THAOC_32227</name>
</gene>
<name>K0RJ18_THAOC</name>
<dbReference type="AlphaFoldDB" id="K0RJ18"/>
<feature type="compositionally biased region" description="Basic and acidic residues" evidence="1">
    <location>
        <begin position="186"/>
        <end position="199"/>
    </location>
</feature>
<accession>K0RJ18</accession>
<dbReference type="GO" id="GO:0070475">
    <property type="term" value="P:rRNA base methylation"/>
    <property type="evidence" value="ECO:0007669"/>
    <property type="project" value="InterPro"/>
</dbReference>
<dbReference type="EMBL" id="AGNL01045268">
    <property type="protein sequence ID" value="EJK48936.1"/>
    <property type="molecule type" value="Genomic_DNA"/>
</dbReference>
<feature type="compositionally biased region" description="Gly residues" evidence="1">
    <location>
        <begin position="214"/>
        <end position="223"/>
    </location>
</feature>
<evidence type="ECO:0000313" key="3">
    <source>
        <dbReference type="EMBL" id="EJK48936.1"/>
    </source>
</evidence>
<feature type="non-terminal residue" evidence="3">
    <location>
        <position position="1"/>
    </location>
</feature>
<feature type="region of interest" description="Disordered" evidence="1">
    <location>
        <begin position="23"/>
        <end position="46"/>
    </location>
</feature>